<dbReference type="RefSeq" id="XP_075079948.1">
    <property type="nucleotide sequence ID" value="XM_075223847.1"/>
</dbReference>
<evidence type="ECO:0000313" key="1">
    <source>
        <dbReference type="Proteomes" id="UP000790787"/>
    </source>
</evidence>
<protein>
    <submittedName>
        <fullName evidence="2">Uncharacterized protein LOC142165253</fullName>
    </submittedName>
</protein>
<keyword evidence="1" id="KW-1185">Reference proteome</keyword>
<sequence>MVQQLTLRLFHTKSHVEFVLTLIYAKCDAIERIELWDSLYAMARDMDAPWLVGGDFNVEHATFKDVVKENWTVDFSANPYILFNHKLKKLKKALSLWSKATFGDIFQKIASMEEVVMVHEAEFEANPTGMNRERLQKVQAELIKCLALEEKYSQQKAGMTWFKEGDRNTKFFHAQLRGRRKRLQLNKIQNSGGTWIEEEQEIAEEAIKYYEEQFTEAATPSSFDILEYVPNLINTEQNVELIKQPTKEEVKVAVLGLNGDSVGGPDGMTGKFYHSCWDIIGDDLYDMVRAFFNGHELPKCVTHTNLVLLPKKQEVTTFSDLRPISLSNFSNKVISRVVHERLVKFLPSLISEEQTGFVKGRNIVENILLTQEIVTDIRLRTKAGPNVILKLDMTKAYDRLSWLFLTKVLRKMGFTERLIGIVFGLVSNNWYSILINGQAHGFFKSSRGVKQGDPVSPTLFILAAEALSRGLNALHTNLYFCGFGMLKWSPKINHLAYADDMIIFSSSDETSLMLIMQVLKTYEDASGQLVNKTKSAVYLHHLTNMEVVSKVERITGIHRNDIPIIYLGCPIFYARRKLEYYQPLITKFFWSSTVGGTSRHWASWNTLCMPVEEGGIGFRSLHDVAKALFSKLWWNFRTKPSLWSSFVCQKYCKKLNSIIVPWKRRSHIWRKMLECRDLIEHQILWQTKRGSSLFWYENWTGLGALYFLVPQDFGIDENVHNVHDVTLDGEWDVDRLFELLPEDLAVHILEKIKPPSPQQVLDMPCWMLETRGYFSVKSIWEYTRRRDEPRTAYRMIWVKGLPFKIAFFMWKVWKAKLPLDDFLKRVGYCMPSKCWCCVQPDKESLQHLFFRSKTAKTTWKYFLSRAGIAVEGLTLHQEIIKCWTANVCLRLKPVMQALPSCVVWELWKRRNSMKYGDAVTTSRVIYQVSTNLQALVKVRKPGMDMVPHKWKDLLTMMENFTLKLKVTNVIWEFPSAGWLKVNTDGASRGNPGRSSIGFCIRNENGDIVKSVGKEIEETTNTVAEAKAMVEALRKPMGNDLGMSCFSSRQKERQRQACLEQMHGIEESSLEAKFEFFCKHASNSLREYEGMRIGITKLDVIRDMEYTHASSITI</sequence>
<proteinExistence type="predicted"/>
<reference evidence="1" key="1">
    <citation type="journal article" date="2014" name="Nat. Commun.">
        <title>The tobacco genome sequence and its comparison with those of tomato and potato.</title>
        <authorList>
            <person name="Sierro N."/>
            <person name="Battey J.N."/>
            <person name="Ouadi S."/>
            <person name="Bakaher N."/>
            <person name="Bovet L."/>
            <person name="Willig A."/>
            <person name="Goepfert S."/>
            <person name="Peitsch M.C."/>
            <person name="Ivanov N.V."/>
        </authorList>
    </citation>
    <scope>NUCLEOTIDE SEQUENCE [LARGE SCALE GENOMIC DNA]</scope>
</reference>
<evidence type="ECO:0000313" key="2">
    <source>
        <dbReference type="RefSeq" id="XP_075079948.1"/>
    </source>
</evidence>
<organism evidence="1 2">
    <name type="scientific">Nicotiana tabacum</name>
    <name type="common">Common tobacco</name>
    <dbReference type="NCBI Taxonomy" id="4097"/>
    <lineage>
        <taxon>Eukaryota</taxon>
        <taxon>Viridiplantae</taxon>
        <taxon>Streptophyta</taxon>
        <taxon>Embryophyta</taxon>
        <taxon>Tracheophyta</taxon>
        <taxon>Spermatophyta</taxon>
        <taxon>Magnoliopsida</taxon>
        <taxon>eudicotyledons</taxon>
        <taxon>Gunneridae</taxon>
        <taxon>Pentapetalae</taxon>
        <taxon>asterids</taxon>
        <taxon>lamiids</taxon>
        <taxon>Solanales</taxon>
        <taxon>Solanaceae</taxon>
        <taxon>Nicotianoideae</taxon>
        <taxon>Nicotianeae</taxon>
        <taxon>Nicotiana</taxon>
    </lineage>
</organism>
<reference evidence="2" key="2">
    <citation type="submission" date="2025-08" db="UniProtKB">
        <authorList>
            <consortium name="RefSeq"/>
        </authorList>
    </citation>
    <scope>IDENTIFICATION</scope>
    <source>
        <tissue evidence="2">Leaf</tissue>
    </source>
</reference>
<name>A0AC58S4P6_TOBAC</name>
<gene>
    <name evidence="2" type="primary">LOC142165253</name>
</gene>
<accession>A0AC58S4P6</accession>
<dbReference type="Proteomes" id="UP000790787">
    <property type="component" value="Chromosome 10"/>
</dbReference>